<dbReference type="CDD" id="cd00865">
    <property type="entry name" value="PEBP_bact_arch"/>
    <property type="match status" value="1"/>
</dbReference>
<accession>A0A498H1Y9</accession>
<dbReference type="SUPFAM" id="SSF49777">
    <property type="entry name" value="PEBP-like"/>
    <property type="match status" value="1"/>
</dbReference>
<dbReference type="InterPro" id="IPR008914">
    <property type="entry name" value="PEBP"/>
</dbReference>
<reference evidence="1 2" key="1">
    <citation type="journal article" date="2015" name="Int. J. Syst. Evol. Microbiol.">
        <title>Methanoculleus taiwanensis sp. nov., a methanogen isolated from deep marine sediment at the deformation front area near Taiwan.</title>
        <authorList>
            <person name="Weng C.Y."/>
            <person name="Chen S.C."/>
            <person name="Lai M.C."/>
            <person name="Wu S.Y."/>
            <person name="Lin S."/>
            <person name="Yang T.F."/>
            <person name="Chen P.C."/>
        </authorList>
    </citation>
    <scope>NUCLEOTIDE SEQUENCE [LARGE SCALE GENOMIC DNA]</scope>
    <source>
        <strain evidence="1 2">CYW4</strain>
    </source>
</reference>
<protein>
    <recommendedName>
        <fullName evidence="3">YbhB/YbcL family Raf kinase inhibitor-like protein</fullName>
    </recommendedName>
</protein>
<dbReference type="NCBIfam" id="TIGR00481">
    <property type="entry name" value="YbhB/YbcL family Raf kinase inhibitor-like protein"/>
    <property type="match status" value="1"/>
</dbReference>
<evidence type="ECO:0008006" key="3">
    <source>
        <dbReference type="Google" id="ProtNLM"/>
    </source>
</evidence>
<dbReference type="InterPro" id="IPR005247">
    <property type="entry name" value="YbhB_YbcL/LppC-like"/>
</dbReference>
<dbReference type="OrthoDB" id="28720at2157"/>
<dbReference type="EMBL" id="LHQS01000001">
    <property type="protein sequence ID" value="RXE56991.1"/>
    <property type="molecule type" value="Genomic_DNA"/>
</dbReference>
<organism evidence="1 2">
    <name type="scientific">Methanoculleus taiwanensis</name>
    <dbReference type="NCBI Taxonomy" id="1550565"/>
    <lineage>
        <taxon>Archaea</taxon>
        <taxon>Methanobacteriati</taxon>
        <taxon>Methanobacteriota</taxon>
        <taxon>Stenosarchaea group</taxon>
        <taxon>Methanomicrobia</taxon>
        <taxon>Methanomicrobiales</taxon>
        <taxon>Methanomicrobiaceae</taxon>
        <taxon>Methanoculleus</taxon>
    </lineage>
</organism>
<dbReference type="PANTHER" id="PTHR30289:SF1">
    <property type="entry name" value="PEBP (PHOSPHATIDYLETHANOLAMINE-BINDING PROTEIN) FAMILY PROTEIN"/>
    <property type="match status" value="1"/>
</dbReference>
<dbReference type="Gene3D" id="3.90.280.10">
    <property type="entry name" value="PEBP-like"/>
    <property type="match status" value="1"/>
</dbReference>
<dbReference type="AlphaFoldDB" id="A0A498H1Y9"/>
<evidence type="ECO:0000313" key="1">
    <source>
        <dbReference type="EMBL" id="RXE56991.1"/>
    </source>
</evidence>
<dbReference type="Proteomes" id="UP000290932">
    <property type="component" value="Unassembled WGS sequence"/>
</dbReference>
<evidence type="ECO:0000313" key="2">
    <source>
        <dbReference type="Proteomes" id="UP000290932"/>
    </source>
</evidence>
<sequence length="157" mass="17198">MDGLYINLGFSVFPQKYTCDGTNVSPRIEIRGITTPYCAVILEDPDCPGGTFTHWLIWNVAGSGSLPEGLPARGKITDPVTAVQGRNDHGTLGYYGPCPPRESTHRYFFRVYGVREEIDLDPGADRVALEEALEDLIEQYGEAMAAYGRKIEASPGV</sequence>
<dbReference type="RefSeq" id="WP_128692744.1">
    <property type="nucleotide sequence ID" value="NZ_LHQS01000001.1"/>
</dbReference>
<gene>
    <name evidence="1" type="ORF">ABH15_02310</name>
</gene>
<proteinExistence type="predicted"/>
<dbReference type="InterPro" id="IPR036610">
    <property type="entry name" value="PEBP-like_sf"/>
</dbReference>
<dbReference type="Pfam" id="PF01161">
    <property type="entry name" value="PBP"/>
    <property type="match status" value="1"/>
</dbReference>
<comment type="caution">
    <text evidence="1">The sequence shown here is derived from an EMBL/GenBank/DDBJ whole genome shotgun (WGS) entry which is preliminary data.</text>
</comment>
<name>A0A498H1Y9_9EURY</name>
<keyword evidence="2" id="KW-1185">Reference proteome</keyword>
<dbReference type="PANTHER" id="PTHR30289">
    <property type="entry name" value="UNCHARACTERIZED PROTEIN YBCL-RELATED"/>
    <property type="match status" value="1"/>
</dbReference>